<name>A0A8X7CA49_9ARAC</name>
<sequence>MNYFSTNETNNLSCSGVRFAYLGVPGSVSRGDPIWLDCGYDLEGDELYSVKWYKDNVEFYRFLPSDIPSAQMYSLDGVFLDRMKFNDLYGSLLSFRDSKKLPIDKVDVTVEVSSQTCHFLKEVISNQLNNGGGAARHRKYKALRNPFVSTDFSARNSVIAIDHLFHMCEVWQISQDITYANYTISELICNDLKLVFLTSSSKEFLALLY</sequence>
<dbReference type="EMBL" id="BMAV01013803">
    <property type="protein sequence ID" value="GFY61698.1"/>
    <property type="molecule type" value="Genomic_DNA"/>
</dbReference>
<evidence type="ECO:0000313" key="2">
    <source>
        <dbReference type="Proteomes" id="UP000886998"/>
    </source>
</evidence>
<protein>
    <submittedName>
        <fullName evidence="1">Ig-like domain-containing protein</fullName>
    </submittedName>
</protein>
<dbReference type="Proteomes" id="UP000886998">
    <property type="component" value="Unassembled WGS sequence"/>
</dbReference>
<evidence type="ECO:0000313" key="1">
    <source>
        <dbReference type="EMBL" id="GFY61698.1"/>
    </source>
</evidence>
<comment type="caution">
    <text evidence="1">The sequence shown here is derived from an EMBL/GenBank/DDBJ whole genome shotgun (WGS) entry which is preliminary data.</text>
</comment>
<keyword evidence="2" id="KW-1185">Reference proteome</keyword>
<organism evidence="1 2">
    <name type="scientific">Trichonephila inaurata madagascariensis</name>
    <dbReference type="NCBI Taxonomy" id="2747483"/>
    <lineage>
        <taxon>Eukaryota</taxon>
        <taxon>Metazoa</taxon>
        <taxon>Ecdysozoa</taxon>
        <taxon>Arthropoda</taxon>
        <taxon>Chelicerata</taxon>
        <taxon>Arachnida</taxon>
        <taxon>Araneae</taxon>
        <taxon>Araneomorphae</taxon>
        <taxon>Entelegynae</taxon>
        <taxon>Araneoidea</taxon>
        <taxon>Nephilidae</taxon>
        <taxon>Trichonephila</taxon>
        <taxon>Trichonephila inaurata</taxon>
    </lineage>
</organism>
<dbReference type="PANTHER" id="PTHR21261:SF15">
    <property type="entry name" value="BEATEN PATH IIIA, ISOFORM D-RELATED"/>
    <property type="match status" value="1"/>
</dbReference>
<gene>
    <name evidence="1" type="primary">AVEN_252596_1</name>
    <name evidence="1" type="ORF">TNIN_430142</name>
</gene>
<dbReference type="OrthoDB" id="6343941at2759"/>
<dbReference type="AlphaFoldDB" id="A0A8X7CA49"/>
<dbReference type="PANTHER" id="PTHR21261">
    <property type="entry name" value="BEAT PROTEIN"/>
    <property type="match status" value="1"/>
</dbReference>
<accession>A0A8X7CA49</accession>
<proteinExistence type="predicted"/>
<reference evidence="1" key="1">
    <citation type="submission" date="2020-08" db="EMBL/GenBank/DDBJ databases">
        <title>Multicomponent nature underlies the extraordinary mechanical properties of spider dragline silk.</title>
        <authorList>
            <person name="Kono N."/>
            <person name="Nakamura H."/>
            <person name="Mori M."/>
            <person name="Yoshida Y."/>
            <person name="Ohtoshi R."/>
            <person name="Malay A.D."/>
            <person name="Moran D.A.P."/>
            <person name="Tomita M."/>
            <person name="Numata K."/>
            <person name="Arakawa K."/>
        </authorList>
    </citation>
    <scope>NUCLEOTIDE SEQUENCE</scope>
</reference>